<dbReference type="InterPro" id="IPR004014">
    <property type="entry name" value="ATPase_P-typ_cation-transptr_N"/>
</dbReference>
<gene>
    <name evidence="2" type="ORF">ENU41_02285</name>
</gene>
<feature type="domain" description="Cation-transporting P-type ATPase N-terminal" evidence="1">
    <location>
        <begin position="4"/>
        <end position="45"/>
    </location>
</feature>
<dbReference type="EMBL" id="DTCK01000013">
    <property type="protein sequence ID" value="HGQ35492.1"/>
    <property type="molecule type" value="Genomic_DNA"/>
</dbReference>
<dbReference type="InterPro" id="IPR023298">
    <property type="entry name" value="ATPase_P-typ_TM_dom_sf"/>
</dbReference>
<reference evidence="2" key="1">
    <citation type="journal article" date="2020" name="mSystems">
        <title>Genome- and Community-Level Interaction Insights into Carbon Utilization and Element Cycling Functions of Hydrothermarchaeota in Hydrothermal Sediment.</title>
        <authorList>
            <person name="Zhou Z."/>
            <person name="Liu Y."/>
            <person name="Xu W."/>
            <person name="Pan J."/>
            <person name="Luo Z.H."/>
            <person name="Li M."/>
        </authorList>
    </citation>
    <scope>NUCLEOTIDE SEQUENCE</scope>
    <source>
        <strain evidence="2">SpSt-667</strain>
    </source>
</reference>
<protein>
    <recommendedName>
        <fullName evidence="1">Cation-transporting P-type ATPase N-terminal domain-containing protein</fullName>
    </recommendedName>
</protein>
<dbReference type="AlphaFoldDB" id="A0A832FYH8"/>
<organism evidence="2">
    <name type="scientific">Ignisphaera aggregans</name>
    <dbReference type="NCBI Taxonomy" id="334771"/>
    <lineage>
        <taxon>Archaea</taxon>
        <taxon>Thermoproteota</taxon>
        <taxon>Thermoprotei</taxon>
        <taxon>Desulfurococcales</taxon>
        <taxon>Desulfurococcaceae</taxon>
        <taxon>Ignisphaera</taxon>
    </lineage>
</organism>
<name>A0A832FYH8_9CREN</name>
<dbReference type="Pfam" id="PF00690">
    <property type="entry name" value="Cation_ATPase_N"/>
    <property type="match status" value="1"/>
</dbReference>
<dbReference type="SUPFAM" id="SSF81665">
    <property type="entry name" value="Calcium ATPase, transmembrane domain M"/>
    <property type="match status" value="1"/>
</dbReference>
<proteinExistence type="predicted"/>
<evidence type="ECO:0000259" key="1">
    <source>
        <dbReference type="Pfam" id="PF00690"/>
    </source>
</evidence>
<sequence length="62" mass="7077">MVEYRGLTSDEAVKRLEIFGPNKVPEKKESLMISFLKKFTGLTPYKIVVEISFTLGNMLILL</sequence>
<evidence type="ECO:0000313" key="2">
    <source>
        <dbReference type="EMBL" id="HGQ35492.1"/>
    </source>
</evidence>
<accession>A0A832FYH8</accession>
<comment type="caution">
    <text evidence="2">The sequence shown here is derived from an EMBL/GenBank/DDBJ whole genome shotgun (WGS) entry which is preliminary data.</text>
</comment>